<accession>B1C6W3</accession>
<name>B1C6W3_9FIRM</name>
<dbReference type="Proteomes" id="UP000005178">
    <property type="component" value="Unassembled WGS sequence"/>
</dbReference>
<organism evidence="1 2">
    <name type="scientific">Anaerofustis stercorihominis DSM 17244</name>
    <dbReference type="NCBI Taxonomy" id="445971"/>
    <lineage>
        <taxon>Bacteria</taxon>
        <taxon>Bacillati</taxon>
        <taxon>Bacillota</taxon>
        <taxon>Clostridia</taxon>
        <taxon>Eubacteriales</taxon>
        <taxon>Eubacteriaceae</taxon>
        <taxon>Anaerofustis</taxon>
    </lineage>
</organism>
<keyword evidence="2" id="KW-1185">Reference proteome</keyword>
<gene>
    <name evidence="1" type="ORF">ANASTE_00460</name>
</gene>
<protein>
    <submittedName>
        <fullName evidence="1">Uncharacterized protein</fullName>
    </submittedName>
</protein>
<dbReference type="EMBL" id="ABIL02000005">
    <property type="protein sequence ID" value="EDS72750.1"/>
    <property type="molecule type" value="Genomic_DNA"/>
</dbReference>
<dbReference type="STRING" id="445971.ANASTE_00460"/>
<evidence type="ECO:0000313" key="2">
    <source>
        <dbReference type="Proteomes" id="UP000005178"/>
    </source>
</evidence>
<reference evidence="1" key="1">
    <citation type="submission" date="2008-01" db="EMBL/GenBank/DDBJ databases">
        <authorList>
            <person name="Fulton L."/>
            <person name="Clifton S."/>
            <person name="Fulton B."/>
            <person name="Xu J."/>
            <person name="Minx P."/>
            <person name="Pepin K.H."/>
            <person name="Johnson M."/>
            <person name="Thiruvilangam P."/>
            <person name="Bhonagiri V."/>
            <person name="Nash W.E."/>
            <person name="Mardis E.R."/>
            <person name="Wilson R.K."/>
        </authorList>
    </citation>
    <scope>NUCLEOTIDE SEQUENCE [LARGE SCALE GENOMIC DNA]</scope>
    <source>
        <strain evidence="1">DSM 17244</strain>
    </source>
</reference>
<dbReference type="HOGENOM" id="CLU_3094951_0_0_9"/>
<proteinExistence type="predicted"/>
<evidence type="ECO:0000313" key="1">
    <source>
        <dbReference type="EMBL" id="EDS72750.1"/>
    </source>
</evidence>
<reference evidence="1" key="2">
    <citation type="submission" date="2013-08" db="EMBL/GenBank/DDBJ databases">
        <title>Draft genome sequence of Anaerofustis stercorihominis (DSM 17244).</title>
        <authorList>
            <person name="Sudarsanam P."/>
            <person name="Ley R."/>
            <person name="Guruge J."/>
            <person name="Turnbaugh P.J."/>
            <person name="Mahowald M."/>
            <person name="Liep D."/>
            <person name="Gordon J."/>
        </authorList>
    </citation>
    <scope>NUCLEOTIDE SEQUENCE</scope>
    <source>
        <strain evidence="1">DSM 17244</strain>
    </source>
</reference>
<sequence>MVKINSKCKMIEVRCSSVLYNGIAVILYRKGDTAEGFIFTEKVSPGILQNM</sequence>
<comment type="caution">
    <text evidence="1">The sequence shown here is derived from an EMBL/GenBank/DDBJ whole genome shotgun (WGS) entry which is preliminary data.</text>
</comment>
<dbReference type="AlphaFoldDB" id="B1C6W3"/>